<dbReference type="InterPro" id="IPR007310">
    <property type="entry name" value="Aerobactin_biosyn_IucA/IucC_N"/>
</dbReference>
<keyword evidence="6" id="KW-1185">Reference proteome</keyword>
<dbReference type="InterPro" id="IPR037455">
    <property type="entry name" value="LucA/IucC-like"/>
</dbReference>
<name>A0A074LT86_9BACL</name>
<dbReference type="EMBL" id="JMIR01000005">
    <property type="protein sequence ID" value="KEO84219.1"/>
    <property type="molecule type" value="Genomic_DNA"/>
</dbReference>
<organism evidence="5 6">
    <name type="scientific">Tumebacillus flagellatus</name>
    <dbReference type="NCBI Taxonomy" id="1157490"/>
    <lineage>
        <taxon>Bacteria</taxon>
        <taxon>Bacillati</taxon>
        <taxon>Bacillota</taxon>
        <taxon>Bacilli</taxon>
        <taxon>Bacillales</taxon>
        <taxon>Alicyclobacillaceae</taxon>
        <taxon>Tumebacillus</taxon>
    </lineage>
</organism>
<dbReference type="Proteomes" id="UP000027931">
    <property type="component" value="Unassembled WGS sequence"/>
</dbReference>
<dbReference type="Pfam" id="PF06276">
    <property type="entry name" value="FhuF"/>
    <property type="match status" value="1"/>
</dbReference>
<accession>A0A074LT86</accession>
<evidence type="ECO:0000256" key="1">
    <source>
        <dbReference type="ARBA" id="ARBA00004924"/>
    </source>
</evidence>
<evidence type="ECO:0000259" key="3">
    <source>
        <dbReference type="Pfam" id="PF04183"/>
    </source>
</evidence>
<evidence type="ECO:0000256" key="2">
    <source>
        <dbReference type="ARBA" id="ARBA00007832"/>
    </source>
</evidence>
<dbReference type="RefSeq" id="WP_052036017.1">
    <property type="nucleotide sequence ID" value="NZ_JMIR01000005.1"/>
</dbReference>
<dbReference type="Pfam" id="PF04183">
    <property type="entry name" value="IucA_IucC"/>
    <property type="match status" value="1"/>
</dbReference>
<feature type="domain" description="Aerobactin siderophore biosynthesis IucA/IucC N-terminal" evidence="3">
    <location>
        <begin position="211"/>
        <end position="454"/>
    </location>
</feature>
<evidence type="ECO:0000313" key="5">
    <source>
        <dbReference type="EMBL" id="KEO84219.1"/>
    </source>
</evidence>
<dbReference type="AlphaFoldDB" id="A0A074LT86"/>
<evidence type="ECO:0008006" key="7">
    <source>
        <dbReference type="Google" id="ProtNLM"/>
    </source>
</evidence>
<comment type="caution">
    <text evidence="5">The sequence shown here is derived from an EMBL/GenBank/DDBJ whole genome shotgun (WGS) entry which is preliminary data.</text>
</comment>
<dbReference type="eggNOG" id="COG4264">
    <property type="taxonomic scope" value="Bacteria"/>
</dbReference>
<dbReference type="Gene3D" id="1.10.510.40">
    <property type="match status" value="1"/>
</dbReference>
<comment type="pathway">
    <text evidence="1">Siderophore biosynthesis.</text>
</comment>
<protein>
    <recommendedName>
        <fullName evidence="7">IucA/IucC family protein</fullName>
    </recommendedName>
</protein>
<dbReference type="GO" id="GO:0016881">
    <property type="term" value="F:acid-amino acid ligase activity"/>
    <property type="evidence" value="ECO:0007669"/>
    <property type="project" value="UniProtKB-ARBA"/>
</dbReference>
<dbReference type="GO" id="GO:0019290">
    <property type="term" value="P:siderophore biosynthetic process"/>
    <property type="evidence" value="ECO:0007669"/>
    <property type="project" value="InterPro"/>
</dbReference>
<dbReference type="InterPro" id="IPR022770">
    <property type="entry name" value="IucA/IucC-like_C"/>
</dbReference>
<reference evidence="5 6" key="1">
    <citation type="journal article" date="2013" name="Int. J. Syst. Evol. Microbiol.">
        <title>Tumebacillus flagellatus sp. nov., an alpha-amylase/pullulanase-producing bacterium isolated from cassava wastewater.</title>
        <authorList>
            <person name="Wang Q."/>
            <person name="Xie N."/>
            <person name="Qin Y."/>
            <person name="Shen N."/>
            <person name="Zhu J."/>
            <person name="Mi H."/>
            <person name="Huang R."/>
        </authorList>
    </citation>
    <scope>NUCLEOTIDE SEQUENCE [LARGE SCALE GENOMIC DNA]</scope>
    <source>
        <strain evidence="5 6">GST4</strain>
    </source>
</reference>
<dbReference type="OrthoDB" id="2989563at2"/>
<sequence>MTARLQTEEFNLLCERLRDGRLDEEEERVMVFLLSERPELTAAYRAHLPRARASILRRLAESLLREDVLGIYSSSVTVLEGGQTWLQVTLDPALDEFLLIPVGRTYAFRRLEVDGEIRHRFGDKVRPLTHPVELLECLEQKEWVEEGLPQREWLQLARELQNGSANLALAFAYAAEQQVHWQGIAAQVEARTSLQLAESLQKLRADFDASLFFEQMCVEGHNLHPGAKTKMGMEPRDVLAYAPEFQGRPRLRWVAISRERAGWSYERGAGEPNAALFAEWPEVAQGVRMEMERLGLDERDYLAVPVHPWQYEHALRDLYRRELTQGIVVPLPGVMTAAGATSSFRTVISDQAGKKARRLAVKVAVNSQMTSTVRSISRQTAYNGPRISALIRSIMAREPQLAGTFVPVCEIAGFYFQPGEEENDPGLQTLKSRNLTAVWREDVSEHVQPGELAIAGIAYYAESPVSGRTVLEELVEAYAQTAGAESAADAARAFFTEYAQIAVPGFLTLLVKYGIGLEGHLQNSVGVFRAGRPQRLLFRDWGGVRISEERLARQGLQVELMPGSVVLTEEVREMQNKVFYTVYQNHLAEIILQLCKKYDLSEASLWQEIRRISDEVFAELLADPQIAEGARADRDALYHRDVLHKALTTMRLSSREDGYSYATVTNPLLYS</sequence>
<gene>
    <name evidence="5" type="ORF">EL26_05485</name>
</gene>
<dbReference type="PANTHER" id="PTHR34384">
    <property type="entry name" value="L-2,3-DIAMINOPROPANOATE--CITRATE LIGASE"/>
    <property type="match status" value="1"/>
</dbReference>
<dbReference type="PANTHER" id="PTHR34384:SF5">
    <property type="entry name" value="L-2,3-DIAMINOPROPANOATE--CITRATE LIGASE"/>
    <property type="match status" value="1"/>
</dbReference>
<comment type="similarity">
    <text evidence="2">Belongs to the IucA/IucC family.</text>
</comment>
<dbReference type="STRING" id="1157490.EL26_05485"/>
<feature type="domain" description="Aerobactin siderophore biosynthesis IucA/IucC-like C-terminal" evidence="4">
    <location>
        <begin position="493"/>
        <end position="659"/>
    </location>
</feature>
<evidence type="ECO:0000313" key="6">
    <source>
        <dbReference type="Proteomes" id="UP000027931"/>
    </source>
</evidence>
<proteinExistence type="inferred from homology"/>
<evidence type="ECO:0000259" key="4">
    <source>
        <dbReference type="Pfam" id="PF06276"/>
    </source>
</evidence>